<dbReference type="Gene3D" id="1.20.1200.10">
    <property type="entry name" value="Cobalamin adenosyltransferase-like"/>
    <property type="match status" value="1"/>
</dbReference>
<comment type="catalytic activity">
    <reaction evidence="4">
        <text>2 cob(II)yrinate a,c diamide + reduced [electron-transfer flavoprotein] + 2 ATP = 2 adenosylcob(III)yrinate a,c-diamide + 2 triphosphate + oxidized [electron-transfer flavoprotein] + 3 H(+)</text>
        <dbReference type="Rhea" id="RHEA:11528"/>
        <dbReference type="Rhea" id="RHEA-COMP:10685"/>
        <dbReference type="Rhea" id="RHEA-COMP:10686"/>
        <dbReference type="ChEBI" id="CHEBI:15378"/>
        <dbReference type="ChEBI" id="CHEBI:18036"/>
        <dbReference type="ChEBI" id="CHEBI:30616"/>
        <dbReference type="ChEBI" id="CHEBI:57692"/>
        <dbReference type="ChEBI" id="CHEBI:58307"/>
        <dbReference type="ChEBI" id="CHEBI:58503"/>
        <dbReference type="ChEBI" id="CHEBI:58537"/>
        <dbReference type="EC" id="2.5.1.17"/>
    </reaction>
</comment>
<dbReference type="PANTHER" id="PTHR12213:SF0">
    <property type="entry name" value="CORRINOID ADENOSYLTRANSFERASE MMAB"/>
    <property type="match status" value="1"/>
</dbReference>
<dbReference type="HOGENOM" id="CLU_083486_0_1_10"/>
<dbReference type="Proteomes" id="UP000006271">
    <property type="component" value="Unassembled WGS sequence"/>
</dbReference>
<dbReference type="InterPro" id="IPR036451">
    <property type="entry name" value="CblAdoTrfase-like_sf"/>
</dbReference>
<evidence type="ECO:0000313" key="6">
    <source>
        <dbReference type="EMBL" id="EKN17342.1"/>
    </source>
</evidence>
<keyword evidence="2 4" id="KW-0547">Nucleotide-binding</keyword>
<accession>K5YT52</accession>
<dbReference type="UniPathway" id="UPA00148">
    <property type="reaction ID" value="UER00233"/>
</dbReference>
<keyword evidence="1 4" id="KW-0808">Transferase</keyword>
<dbReference type="EMBL" id="AGZQ01000001">
    <property type="protein sequence ID" value="EKN17342.1"/>
    <property type="molecule type" value="Genomic_DNA"/>
</dbReference>
<dbReference type="AlphaFoldDB" id="K5YT52"/>
<protein>
    <recommendedName>
        <fullName evidence="4">Corrinoid adenosyltransferase</fullName>
        <ecNumber evidence="4">2.5.1.17</ecNumber>
    </recommendedName>
    <alternativeName>
        <fullName evidence="4">Cob(II)alamin adenosyltransferase</fullName>
    </alternativeName>
    <alternativeName>
        <fullName evidence="4">Cob(II)yrinic acid a,c-diamide adenosyltransferase</fullName>
    </alternativeName>
    <alternativeName>
        <fullName evidence="4">Cobinamide/cobalamin adenosyltransferase</fullName>
    </alternativeName>
</protein>
<evidence type="ECO:0000256" key="2">
    <source>
        <dbReference type="ARBA" id="ARBA00022741"/>
    </source>
</evidence>
<name>K5YT52_9BACT</name>
<dbReference type="Pfam" id="PF01923">
    <property type="entry name" value="Cob_adeno_trans"/>
    <property type="match status" value="1"/>
</dbReference>
<evidence type="ECO:0000259" key="5">
    <source>
        <dbReference type="Pfam" id="PF01923"/>
    </source>
</evidence>
<dbReference type="InterPro" id="IPR016030">
    <property type="entry name" value="CblAdoTrfase-like"/>
</dbReference>
<evidence type="ECO:0000256" key="1">
    <source>
        <dbReference type="ARBA" id="ARBA00022679"/>
    </source>
</evidence>
<dbReference type="PATRIC" id="fig|999420.3.peg.182"/>
<evidence type="ECO:0000313" key="7">
    <source>
        <dbReference type="Proteomes" id="UP000006271"/>
    </source>
</evidence>
<comment type="pathway">
    <text evidence="4">Cofactor biosynthesis; adenosylcobalamin biosynthesis; adenosylcobalamin from cob(II)yrinate a,c-diamide: step 2/7.</text>
</comment>
<evidence type="ECO:0000256" key="4">
    <source>
        <dbReference type="RuleBase" id="RU366026"/>
    </source>
</evidence>
<dbReference type="SUPFAM" id="SSF89028">
    <property type="entry name" value="Cobalamin adenosyltransferase-like"/>
    <property type="match status" value="1"/>
</dbReference>
<gene>
    <name evidence="6" type="ORF">HMPREF1060_00179</name>
</gene>
<organism evidence="6 7">
    <name type="scientific">Parabacteroides merdae CL03T12C32</name>
    <dbReference type="NCBI Taxonomy" id="999420"/>
    <lineage>
        <taxon>Bacteria</taxon>
        <taxon>Pseudomonadati</taxon>
        <taxon>Bacteroidota</taxon>
        <taxon>Bacteroidia</taxon>
        <taxon>Bacteroidales</taxon>
        <taxon>Tannerellaceae</taxon>
        <taxon>Parabacteroides</taxon>
    </lineage>
</organism>
<proteinExistence type="inferred from homology"/>
<comment type="similarity">
    <text evidence="4">Belongs to the Cob(I)alamin adenosyltransferase family.</text>
</comment>
<dbReference type="InterPro" id="IPR029499">
    <property type="entry name" value="PduO-typ"/>
</dbReference>
<comment type="caution">
    <text evidence="6">The sequence shown here is derived from an EMBL/GenBank/DDBJ whole genome shotgun (WGS) entry which is preliminary data.</text>
</comment>
<dbReference type="GO" id="GO:0005524">
    <property type="term" value="F:ATP binding"/>
    <property type="evidence" value="ECO:0007669"/>
    <property type="project" value="UniProtKB-UniRule"/>
</dbReference>
<dbReference type="NCBIfam" id="TIGR00636">
    <property type="entry name" value="PduO_Nterm"/>
    <property type="match status" value="1"/>
</dbReference>
<feature type="domain" description="Cobalamin adenosyltransferase-like" evidence="5">
    <location>
        <begin position="3"/>
        <end position="167"/>
    </location>
</feature>
<dbReference type="GO" id="GO:0008817">
    <property type="term" value="F:corrinoid adenosyltransferase activity"/>
    <property type="evidence" value="ECO:0007669"/>
    <property type="project" value="UniProtKB-UniRule"/>
</dbReference>
<comment type="catalytic activity">
    <reaction evidence="4">
        <text>2 cob(II)alamin + reduced [electron-transfer flavoprotein] + 2 ATP = 2 adenosylcob(III)alamin + 2 triphosphate + oxidized [electron-transfer flavoprotein] + 3 H(+)</text>
        <dbReference type="Rhea" id="RHEA:28671"/>
        <dbReference type="Rhea" id="RHEA-COMP:10685"/>
        <dbReference type="Rhea" id="RHEA-COMP:10686"/>
        <dbReference type="ChEBI" id="CHEBI:15378"/>
        <dbReference type="ChEBI" id="CHEBI:16304"/>
        <dbReference type="ChEBI" id="CHEBI:18036"/>
        <dbReference type="ChEBI" id="CHEBI:18408"/>
        <dbReference type="ChEBI" id="CHEBI:30616"/>
        <dbReference type="ChEBI" id="CHEBI:57692"/>
        <dbReference type="ChEBI" id="CHEBI:58307"/>
        <dbReference type="EC" id="2.5.1.17"/>
    </reaction>
</comment>
<dbReference type="GO" id="GO:0009236">
    <property type="term" value="P:cobalamin biosynthetic process"/>
    <property type="evidence" value="ECO:0007669"/>
    <property type="project" value="UniProtKB-UniRule"/>
</dbReference>
<dbReference type="EC" id="2.5.1.17" evidence="4"/>
<reference evidence="6 7" key="1">
    <citation type="submission" date="2012-02" db="EMBL/GenBank/DDBJ databases">
        <title>The Genome Sequence of Parabacteroides merdae CL03T12C32.</title>
        <authorList>
            <consortium name="The Broad Institute Genome Sequencing Platform"/>
            <person name="Earl A."/>
            <person name="Ward D."/>
            <person name="Feldgarden M."/>
            <person name="Gevers D."/>
            <person name="Zitomersky N.L."/>
            <person name="Coyne M.J."/>
            <person name="Comstock L.E."/>
            <person name="Young S.K."/>
            <person name="Zeng Q."/>
            <person name="Gargeya S."/>
            <person name="Fitzgerald M."/>
            <person name="Haas B."/>
            <person name="Abouelleil A."/>
            <person name="Alvarado L."/>
            <person name="Arachchi H.M."/>
            <person name="Berlin A."/>
            <person name="Chapman S.B."/>
            <person name="Gearin G."/>
            <person name="Goldberg J."/>
            <person name="Griggs A."/>
            <person name="Gujja S."/>
            <person name="Hansen M."/>
            <person name="Heiman D."/>
            <person name="Howarth C."/>
            <person name="Larimer J."/>
            <person name="Lui A."/>
            <person name="MacDonald P.J.P."/>
            <person name="McCowen C."/>
            <person name="Montmayeur A."/>
            <person name="Murphy C."/>
            <person name="Neiman D."/>
            <person name="Pearson M."/>
            <person name="Priest M."/>
            <person name="Roberts A."/>
            <person name="Saif S."/>
            <person name="Shea T."/>
            <person name="Sisk P."/>
            <person name="Stolte C."/>
            <person name="Sykes S."/>
            <person name="Wortman J."/>
            <person name="Nusbaum C."/>
            <person name="Birren B."/>
        </authorList>
    </citation>
    <scope>NUCLEOTIDE SEQUENCE [LARGE SCALE GENOMIC DNA]</scope>
    <source>
        <strain evidence="6 7">CL03T12C32</strain>
    </source>
</reference>
<keyword evidence="3 4" id="KW-0067">ATP-binding</keyword>
<dbReference type="PANTHER" id="PTHR12213">
    <property type="entry name" value="CORRINOID ADENOSYLTRANSFERASE"/>
    <property type="match status" value="1"/>
</dbReference>
<sequence length="203" mass="23310">MKIYTRGGDKGRTGIHGGERVDKDDIRIEANGTLDEVNAEIGIIRALLPAEHEWQSLLGKIQMEMMAVMSHVATPSAIRDKNPNKISDDLVLVCEEQIDALSAKMEDNGYFILPGGSLVSAHLQLARTIVRRAERRLWTLNRKDPVSPGIMQFVNRLSDLFFTMARYEMFRQGNAEERWQSFLYKRKNRIRLEDSIKKLFTFL</sequence>
<keyword evidence="4" id="KW-0169">Cobalamin biosynthesis</keyword>
<dbReference type="RefSeq" id="WP_005642308.1">
    <property type="nucleotide sequence ID" value="NZ_JH976452.1"/>
</dbReference>
<evidence type="ECO:0000256" key="3">
    <source>
        <dbReference type="ARBA" id="ARBA00022840"/>
    </source>
</evidence>